<comment type="caution">
    <text evidence="2">The sequence shown here is derived from an EMBL/GenBank/DDBJ whole genome shotgun (WGS) entry which is preliminary data.</text>
</comment>
<organism evidence="2 3">
    <name type="scientific">Brevibacterium sediminis</name>
    <dbReference type="NCBI Taxonomy" id="1857024"/>
    <lineage>
        <taxon>Bacteria</taxon>
        <taxon>Bacillati</taxon>
        <taxon>Actinomycetota</taxon>
        <taxon>Actinomycetes</taxon>
        <taxon>Micrococcales</taxon>
        <taxon>Brevibacteriaceae</taxon>
        <taxon>Brevibacterium</taxon>
    </lineage>
</organism>
<sequence length="112" mass="12727">MTIGYRVRDLDDFESGLTVGDMLDFVEHAHEGMAIYRILNPDWPWSLTNLLLAEMLDAQVLWRWVDGGKKGPKPKPIPRPGVTETHTKSYTVSETSTVDEIDEWLKGRVKTG</sequence>
<proteinExistence type="predicted"/>
<dbReference type="RefSeq" id="WP_139468064.1">
    <property type="nucleotide sequence ID" value="NZ_VDMQ01000003.1"/>
</dbReference>
<evidence type="ECO:0000313" key="3">
    <source>
        <dbReference type="Proteomes" id="UP000314223"/>
    </source>
</evidence>
<dbReference type="Proteomes" id="UP000314223">
    <property type="component" value="Unassembled WGS sequence"/>
</dbReference>
<evidence type="ECO:0000313" key="2">
    <source>
        <dbReference type="EMBL" id="TNM55925.1"/>
    </source>
</evidence>
<evidence type="ECO:0000256" key="1">
    <source>
        <dbReference type="SAM" id="MobiDB-lite"/>
    </source>
</evidence>
<protein>
    <submittedName>
        <fullName evidence="2">Uncharacterized protein</fullName>
    </submittedName>
</protein>
<reference evidence="2 3" key="1">
    <citation type="submission" date="2019-06" db="EMBL/GenBank/DDBJ databases">
        <authorList>
            <person name="Mardanova A.M."/>
            <person name="Pudova D.S."/>
            <person name="Shagimardanova E.I."/>
            <person name="Gogoleva N.E."/>
            <person name="Lutfullin M.T."/>
            <person name="Hadieva G.F."/>
            <person name="Sharipova M.R."/>
        </authorList>
    </citation>
    <scope>NUCLEOTIDE SEQUENCE [LARGE SCALE GENOMIC DNA]</scope>
    <source>
        <strain evidence="2 3">MG-1</strain>
    </source>
</reference>
<feature type="region of interest" description="Disordered" evidence="1">
    <location>
        <begin position="69"/>
        <end position="91"/>
    </location>
</feature>
<dbReference type="EMBL" id="VDMQ01000003">
    <property type="protein sequence ID" value="TNM55925.1"/>
    <property type="molecule type" value="Genomic_DNA"/>
</dbReference>
<gene>
    <name evidence="2" type="ORF">FHQ09_06730</name>
</gene>
<dbReference type="AlphaFoldDB" id="A0A5C4X2X9"/>
<name>A0A5C4X2X9_9MICO</name>
<accession>A0A5C4X2X9</accession>